<dbReference type="PANTHER" id="PTHR33371">
    <property type="entry name" value="INTERMEMBRANE PHOSPHOLIPID TRANSPORT SYSTEM BINDING PROTEIN MLAD-RELATED"/>
    <property type="match status" value="1"/>
</dbReference>
<comment type="caution">
    <text evidence="1">The sequence shown here is derived from an EMBL/GenBank/DDBJ whole genome shotgun (WGS) entry which is preliminary data.</text>
</comment>
<evidence type="ECO:0000313" key="1">
    <source>
        <dbReference type="EMBL" id="MFC5825337.1"/>
    </source>
</evidence>
<proteinExistence type="predicted"/>
<protein>
    <recommendedName>
        <fullName evidence="3">MCE family protein</fullName>
    </recommendedName>
</protein>
<evidence type="ECO:0008006" key="3">
    <source>
        <dbReference type="Google" id="ProtNLM"/>
    </source>
</evidence>
<dbReference type="RefSeq" id="WP_379514861.1">
    <property type="nucleotide sequence ID" value="NZ_JBHSPA010000021.1"/>
</dbReference>
<keyword evidence="2" id="KW-1185">Reference proteome</keyword>
<name>A0ABW1CJK6_9ACTN</name>
<dbReference type="Proteomes" id="UP001596058">
    <property type="component" value="Unassembled WGS sequence"/>
</dbReference>
<organism evidence="1 2">
    <name type="scientific">Nonomuraea insulae</name>
    <dbReference type="NCBI Taxonomy" id="1616787"/>
    <lineage>
        <taxon>Bacteria</taxon>
        <taxon>Bacillati</taxon>
        <taxon>Actinomycetota</taxon>
        <taxon>Actinomycetes</taxon>
        <taxon>Streptosporangiales</taxon>
        <taxon>Streptosporangiaceae</taxon>
        <taxon>Nonomuraea</taxon>
    </lineage>
</organism>
<reference evidence="2" key="1">
    <citation type="journal article" date="2019" name="Int. J. Syst. Evol. Microbiol.">
        <title>The Global Catalogue of Microorganisms (GCM) 10K type strain sequencing project: providing services to taxonomists for standard genome sequencing and annotation.</title>
        <authorList>
            <consortium name="The Broad Institute Genomics Platform"/>
            <consortium name="The Broad Institute Genome Sequencing Center for Infectious Disease"/>
            <person name="Wu L."/>
            <person name="Ma J."/>
        </authorList>
    </citation>
    <scope>NUCLEOTIDE SEQUENCE [LARGE SCALE GENOMIC DNA]</scope>
    <source>
        <strain evidence="2">CCUG 53903</strain>
    </source>
</reference>
<sequence>MVTIGRFVAMSLDTVRVAGRRPYQGREFVKIMPAGTGRLSGPIPVARTRTTAEVEQVLSAASLLVNGGGLDQLATVNAELGDALGGRSARIKDLLRRLDAFATGLDGSKNDVVRLLDELDGLTTTLARQRGTIEAVATGIGPAVARLRRQRRDLTRMLTGLDRLGRTATRVVERSRSDTLANLRHLRRLLSNLDEARHDLANGLATALTFPFPGSAEGLLRGDYGNTGITVDLSPGATLHNLLGGAR</sequence>
<dbReference type="EMBL" id="JBHSPA010000021">
    <property type="protein sequence ID" value="MFC5825337.1"/>
    <property type="molecule type" value="Genomic_DNA"/>
</dbReference>
<dbReference type="PANTHER" id="PTHR33371:SF15">
    <property type="entry name" value="LIPOPROTEIN LPRN"/>
    <property type="match status" value="1"/>
</dbReference>
<dbReference type="InterPro" id="IPR052336">
    <property type="entry name" value="MlaD_Phospholipid_Transporter"/>
</dbReference>
<accession>A0ABW1CJK6</accession>
<evidence type="ECO:0000313" key="2">
    <source>
        <dbReference type="Proteomes" id="UP001596058"/>
    </source>
</evidence>
<gene>
    <name evidence="1" type="ORF">ACFPZ3_15855</name>
</gene>